<dbReference type="RefSeq" id="XP_014055345.2">
    <property type="nucleotide sequence ID" value="XM_014199870.2"/>
</dbReference>
<evidence type="ECO:0000256" key="6">
    <source>
        <dbReference type="ARBA" id="ARBA00023170"/>
    </source>
</evidence>
<keyword evidence="3 8" id="KW-1133">Transmembrane helix</keyword>
<dbReference type="GO" id="GO:0019722">
    <property type="term" value="P:calcium-mediated signaling"/>
    <property type="evidence" value="ECO:0007669"/>
    <property type="project" value="TreeGrafter"/>
</dbReference>
<evidence type="ECO:0000256" key="4">
    <source>
        <dbReference type="ARBA" id="ARBA00023040"/>
    </source>
</evidence>
<accession>A0A1S3RSR1</accession>
<dbReference type="AlphaFoldDB" id="A0A1S3RSR1"/>
<feature type="transmembrane region" description="Helical" evidence="8">
    <location>
        <begin position="236"/>
        <end position="261"/>
    </location>
</feature>
<protein>
    <submittedName>
        <fullName evidence="11">Type-2 angiotensin II receptor-like</fullName>
    </submittedName>
</protein>
<dbReference type="PROSITE" id="PS50262">
    <property type="entry name" value="G_PROTEIN_RECEP_F1_2"/>
    <property type="match status" value="1"/>
</dbReference>
<dbReference type="GO" id="GO:0009897">
    <property type="term" value="C:external side of plasma membrane"/>
    <property type="evidence" value="ECO:0007669"/>
    <property type="project" value="TreeGrafter"/>
</dbReference>
<dbReference type="GO" id="GO:0007204">
    <property type="term" value="P:positive regulation of cytosolic calcium ion concentration"/>
    <property type="evidence" value="ECO:0007669"/>
    <property type="project" value="TreeGrafter"/>
</dbReference>
<dbReference type="GeneID" id="106604823"/>
<keyword evidence="2 8" id="KW-0812">Transmembrane</keyword>
<dbReference type="InterPro" id="IPR050119">
    <property type="entry name" value="CCR1-9-like"/>
</dbReference>
<dbReference type="InterPro" id="IPR017452">
    <property type="entry name" value="GPCR_Rhodpsn_7TM"/>
</dbReference>
<dbReference type="GO" id="GO:0006955">
    <property type="term" value="P:immune response"/>
    <property type="evidence" value="ECO:0007669"/>
    <property type="project" value="TreeGrafter"/>
</dbReference>
<feature type="transmembrane region" description="Helical" evidence="8">
    <location>
        <begin position="149"/>
        <end position="170"/>
    </location>
</feature>
<keyword evidence="7" id="KW-0807">Transducer</keyword>
<feature type="transmembrane region" description="Helical" evidence="8">
    <location>
        <begin position="273"/>
        <end position="295"/>
    </location>
</feature>
<reference evidence="11" key="1">
    <citation type="submission" date="2025-08" db="UniProtKB">
        <authorList>
            <consortium name="RefSeq"/>
        </authorList>
    </citation>
    <scope>IDENTIFICATION</scope>
</reference>
<keyword evidence="4" id="KW-0297">G-protein coupled receptor</keyword>
<evidence type="ECO:0000256" key="7">
    <source>
        <dbReference type="ARBA" id="ARBA00023224"/>
    </source>
</evidence>
<dbReference type="Proteomes" id="UP001652741">
    <property type="component" value="Chromosome ssa05"/>
</dbReference>
<organism evidence="10 11">
    <name type="scientific">Salmo salar</name>
    <name type="common">Atlantic salmon</name>
    <dbReference type="NCBI Taxonomy" id="8030"/>
    <lineage>
        <taxon>Eukaryota</taxon>
        <taxon>Metazoa</taxon>
        <taxon>Chordata</taxon>
        <taxon>Craniata</taxon>
        <taxon>Vertebrata</taxon>
        <taxon>Euteleostomi</taxon>
        <taxon>Actinopterygii</taxon>
        <taxon>Neopterygii</taxon>
        <taxon>Teleostei</taxon>
        <taxon>Protacanthopterygii</taxon>
        <taxon>Salmoniformes</taxon>
        <taxon>Salmonidae</taxon>
        <taxon>Salmoninae</taxon>
        <taxon>Salmo</taxon>
    </lineage>
</organism>
<dbReference type="Pfam" id="PF00001">
    <property type="entry name" value="7tm_1"/>
    <property type="match status" value="1"/>
</dbReference>
<evidence type="ECO:0000256" key="2">
    <source>
        <dbReference type="ARBA" id="ARBA00022692"/>
    </source>
</evidence>
<feature type="domain" description="G-protein coupled receptors family 1 profile" evidence="9">
    <location>
        <begin position="47"/>
        <end position="292"/>
    </location>
</feature>
<keyword evidence="10" id="KW-1185">Reference proteome</keyword>
<evidence type="ECO:0000256" key="8">
    <source>
        <dbReference type="SAM" id="Phobius"/>
    </source>
</evidence>
<dbReference type="GO" id="GO:0016493">
    <property type="term" value="F:C-C chemokine receptor activity"/>
    <property type="evidence" value="ECO:0007669"/>
    <property type="project" value="TreeGrafter"/>
</dbReference>
<gene>
    <name evidence="11" type="primary">LOC106604823</name>
</gene>
<keyword evidence="5 8" id="KW-0472">Membrane</keyword>
<sequence length="309" mass="34723">MERLNISTFNSSTSNASFLSPPLFSWDRENLAPSIFMSLCFLIGFPGNIAVIFILHRNQDLSSLSRRLMLNLAISDLLCLISLPIWIHSFLYNWVLGRVACKFFTYLVYSSIYNSLLTVSLLSIQRYLQVFYPQTWGSLGVTKERGIQAVLWGVAGALAIPNAMVFRDLMQDESGRVQCYFGFKSDAEQVAVLLLGTLVGFVVPFSITATAYFCLHRRVNQTAFSRRPRMTKLVSRIVVTFLVLWTPLHVIILLGVAAIMANDKTLLEFCDASLNFVGALTFVNSCVDPFLYAFASRNTRQPETSHNPV</sequence>
<dbReference type="GO" id="GO:0004974">
    <property type="term" value="F:leukotriene receptor activity"/>
    <property type="evidence" value="ECO:0007669"/>
    <property type="project" value="UniProtKB-ARBA"/>
</dbReference>
<feature type="transmembrane region" description="Helical" evidence="8">
    <location>
        <begin position="107"/>
        <end position="128"/>
    </location>
</feature>
<evidence type="ECO:0000259" key="9">
    <source>
        <dbReference type="PROSITE" id="PS50262"/>
    </source>
</evidence>
<feature type="transmembrane region" description="Helical" evidence="8">
    <location>
        <begin position="190"/>
        <end position="215"/>
    </location>
</feature>
<name>A0A1S3RSR1_SALSA</name>
<evidence type="ECO:0000256" key="3">
    <source>
        <dbReference type="ARBA" id="ARBA00022989"/>
    </source>
</evidence>
<dbReference type="Gene3D" id="1.20.1070.10">
    <property type="entry name" value="Rhodopsin 7-helix transmembrane proteins"/>
    <property type="match status" value="1"/>
</dbReference>
<evidence type="ECO:0000313" key="11">
    <source>
        <dbReference type="RefSeq" id="XP_014055345.2"/>
    </source>
</evidence>
<dbReference type="PRINTS" id="PR00237">
    <property type="entry name" value="GPCRRHODOPSN"/>
</dbReference>
<dbReference type="SUPFAM" id="SSF81321">
    <property type="entry name" value="Family A G protein-coupled receptor-like"/>
    <property type="match status" value="1"/>
</dbReference>
<dbReference type="GO" id="GO:0019957">
    <property type="term" value="F:C-C chemokine binding"/>
    <property type="evidence" value="ECO:0007669"/>
    <property type="project" value="TreeGrafter"/>
</dbReference>
<evidence type="ECO:0000313" key="10">
    <source>
        <dbReference type="Proteomes" id="UP001652741"/>
    </source>
</evidence>
<evidence type="ECO:0000256" key="5">
    <source>
        <dbReference type="ARBA" id="ARBA00023136"/>
    </source>
</evidence>
<dbReference type="KEGG" id="sasa:106604823"/>
<dbReference type="InterPro" id="IPR000276">
    <property type="entry name" value="GPCR_Rhodpsn"/>
</dbReference>
<comment type="subcellular location">
    <subcellularLocation>
        <location evidence="1">Membrane</location>
    </subcellularLocation>
</comment>
<dbReference type="PANTHER" id="PTHR10489">
    <property type="entry name" value="CELL ADHESION MOLECULE"/>
    <property type="match status" value="1"/>
</dbReference>
<feature type="transmembrane region" description="Helical" evidence="8">
    <location>
        <begin position="35"/>
        <end position="56"/>
    </location>
</feature>
<dbReference type="GO" id="GO:0060326">
    <property type="term" value="P:cell chemotaxis"/>
    <property type="evidence" value="ECO:0007669"/>
    <property type="project" value="TreeGrafter"/>
</dbReference>
<keyword evidence="6" id="KW-0675">Receptor</keyword>
<evidence type="ECO:0000256" key="1">
    <source>
        <dbReference type="ARBA" id="ARBA00004370"/>
    </source>
</evidence>
<feature type="transmembrane region" description="Helical" evidence="8">
    <location>
        <begin position="68"/>
        <end position="87"/>
    </location>
</feature>
<dbReference type="PANTHER" id="PTHR10489:SF946">
    <property type="entry name" value="LEUKOTRIENE B4 RECEPTOR 1-LIKE"/>
    <property type="match status" value="1"/>
</dbReference>
<proteinExistence type="predicted"/>